<organism evidence="1 2">
    <name type="scientific">Globodera rostochiensis</name>
    <name type="common">Golden nematode worm</name>
    <name type="synonym">Heterodera rostochiensis</name>
    <dbReference type="NCBI Taxonomy" id="31243"/>
    <lineage>
        <taxon>Eukaryota</taxon>
        <taxon>Metazoa</taxon>
        <taxon>Ecdysozoa</taxon>
        <taxon>Nematoda</taxon>
        <taxon>Chromadorea</taxon>
        <taxon>Rhabditida</taxon>
        <taxon>Tylenchina</taxon>
        <taxon>Tylenchomorpha</taxon>
        <taxon>Tylenchoidea</taxon>
        <taxon>Heteroderidae</taxon>
        <taxon>Heteroderinae</taxon>
        <taxon>Globodera</taxon>
    </lineage>
</organism>
<keyword evidence="1" id="KW-1185">Reference proteome</keyword>
<proteinExistence type="predicted"/>
<evidence type="ECO:0000313" key="2">
    <source>
        <dbReference type="WBParaSite" id="Gr19_v10_g1379.t1"/>
    </source>
</evidence>
<protein>
    <submittedName>
        <fullName evidence="2">Uncharacterized protein</fullName>
    </submittedName>
</protein>
<dbReference type="Proteomes" id="UP000887572">
    <property type="component" value="Unplaced"/>
</dbReference>
<dbReference type="AlphaFoldDB" id="A0A914H594"/>
<evidence type="ECO:0000313" key="1">
    <source>
        <dbReference type="Proteomes" id="UP000887572"/>
    </source>
</evidence>
<dbReference type="WBParaSite" id="Gr19_v10_g1379.t1">
    <property type="protein sequence ID" value="Gr19_v10_g1379.t1"/>
    <property type="gene ID" value="Gr19_v10_g1379"/>
</dbReference>
<reference evidence="2" key="1">
    <citation type="submission" date="2022-11" db="UniProtKB">
        <authorList>
            <consortium name="WormBaseParasite"/>
        </authorList>
    </citation>
    <scope>IDENTIFICATION</scope>
</reference>
<sequence>MICLSHSSDIWHSHSRSTNSVDQSVLVVVVVINLIGWRNAIGYLTTGGDGDGVDGGGGSLSAFAQITG</sequence>
<name>A0A914H594_GLORO</name>
<accession>A0A914H594</accession>